<name>A0A2V4BVW3_9FLAO</name>
<reference evidence="1 2" key="1">
    <citation type="submission" date="2018-05" db="EMBL/GenBank/DDBJ databases">
        <title>Flavobacterium sp. strain IMCC34758, incomplete genome.</title>
        <authorList>
            <person name="Joung Y."/>
        </authorList>
    </citation>
    <scope>NUCLEOTIDE SEQUENCE [LARGE SCALE GENOMIC DNA]</scope>
    <source>
        <strain evidence="1 2">IMCC34758</strain>
    </source>
</reference>
<keyword evidence="2" id="KW-1185">Reference proteome</keyword>
<dbReference type="Proteomes" id="UP000247681">
    <property type="component" value="Unassembled WGS sequence"/>
</dbReference>
<feature type="non-terminal residue" evidence="1">
    <location>
        <position position="1"/>
    </location>
</feature>
<dbReference type="RefSeq" id="WP_165830195.1">
    <property type="nucleotide sequence ID" value="NZ_QJHL01000008.1"/>
</dbReference>
<evidence type="ECO:0000313" key="1">
    <source>
        <dbReference type="EMBL" id="PXY43151.1"/>
    </source>
</evidence>
<gene>
    <name evidence="1" type="ORF">DMB68_22400</name>
</gene>
<evidence type="ECO:0008006" key="3">
    <source>
        <dbReference type="Google" id="ProtNLM"/>
    </source>
</evidence>
<comment type="caution">
    <text evidence="1">The sequence shown here is derived from an EMBL/GenBank/DDBJ whole genome shotgun (WGS) entry which is preliminary data.</text>
</comment>
<dbReference type="InterPro" id="IPR013783">
    <property type="entry name" value="Ig-like_fold"/>
</dbReference>
<accession>A0A2V4BVW3</accession>
<proteinExistence type="predicted"/>
<dbReference type="EMBL" id="QJHL01000008">
    <property type="protein sequence ID" value="PXY43151.1"/>
    <property type="molecule type" value="Genomic_DNA"/>
</dbReference>
<dbReference type="Gene3D" id="2.60.40.10">
    <property type="entry name" value="Immunoglobulins"/>
    <property type="match status" value="1"/>
</dbReference>
<organism evidence="1 2">
    <name type="scientific">Flavobacterium hydrophilum</name>
    <dbReference type="NCBI Taxonomy" id="2211445"/>
    <lineage>
        <taxon>Bacteria</taxon>
        <taxon>Pseudomonadati</taxon>
        <taxon>Bacteroidota</taxon>
        <taxon>Flavobacteriia</taxon>
        <taxon>Flavobacteriales</taxon>
        <taxon>Flavobacteriaceae</taxon>
        <taxon>Flavobacterium</taxon>
    </lineage>
</organism>
<evidence type="ECO:0000313" key="2">
    <source>
        <dbReference type="Proteomes" id="UP000247681"/>
    </source>
</evidence>
<dbReference type="AlphaFoldDB" id="A0A2V4BVW3"/>
<protein>
    <recommendedName>
        <fullName evidence="3">Ig-like domain-containing protein</fullName>
    </recommendedName>
</protein>
<sequence>LPSGVTAAWATNILTISGTPTASGVFNYSIPLLGGCGNTINATGTITVSTPGTIMLSSAAGTDNQSKNINSILTPITYATTGTTGAAVTGLPAGVTGSFASNTITIAGTPTVSGTFNYLITLTGECNTTISGKITSLCEPITGVIKIINEPTTPISYPFQFSDSGTVKLAACTKTGFPNTFYAATATLSVGTILYTNEALTTPLAYGSLWYKNQANGTSYKVDSSGKIVTISTCGSGSDPDSGPGYAFQFSQPRLKRDCGATTFPVTYYAATNFVGVGTTLYTSKSLTTALGSGYWVKLADSNFAYLIGNGGILSSEVICNTQ</sequence>